<comment type="caution">
    <text evidence="1">The sequence shown here is derived from an EMBL/GenBank/DDBJ whole genome shotgun (WGS) entry which is preliminary data.</text>
</comment>
<evidence type="ECO:0000313" key="1">
    <source>
        <dbReference type="EMBL" id="CCG92861.1"/>
    </source>
</evidence>
<protein>
    <submittedName>
        <fullName evidence="1">Uncharacterized protein</fullName>
    </submittedName>
</protein>
<dbReference type="InParanoid" id="I0K042"/>
<dbReference type="Proteomes" id="UP000004837">
    <property type="component" value="Unassembled WGS sequence"/>
</dbReference>
<gene>
    <name evidence="1" type="ORF">MFUM_810057</name>
</gene>
<accession>I0K042</accession>
<sequence length="128" mass="14710">MPLSSNGSSIISRLVFLPLFLMAATVPPRKTSLPLYLLGRAVRFKKEGCFFKRSILTFVKGAQPEKKHTKPLKITKKKTFIFLHKQILALDETIFLEKKNSIYEYNIFCLIFFIKKKKGLVLKTICGL</sequence>
<proteinExistence type="predicted"/>
<organism evidence="1 2">
    <name type="scientific">Methylacidiphilum fumariolicum (strain SolV)</name>
    <dbReference type="NCBI Taxonomy" id="1156937"/>
    <lineage>
        <taxon>Bacteria</taxon>
        <taxon>Pseudomonadati</taxon>
        <taxon>Verrucomicrobiota</taxon>
        <taxon>Methylacidiphilae</taxon>
        <taxon>Methylacidiphilales</taxon>
        <taxon>Methylacidiphilaceae</taxon>
        <taxon>Methylacidiphilum (ex Ratnadevi et al. 2023)</taxon>
    </lineage>
</organism>
<reference evidence="1 2" key="1">
    <citation type="journal article" date="2012" name="J. Bacteriol.">
        <title>Draft Genome Sequence of the Volcano-Inhabiting Thermoacidophilic Methanotroph Methylacidiphilum fumariolicum Strain SolV.</title>
        <authorList>
            <person name="Khadem A.F."/>
            <person name="Wieczorek A.S."/>
            <person name="Pol A."/>
            <person name="Vuilleumier S."/>
            <person name="Harhangi H.R."/>
            <person name="Dunfield P.F."/>
            <person name="Kalyuzhnaya M.G."/>
            <person name="Murrell J.C."/>
            <person name="Francoijs K.-J."/>
            <person name="Stunnenberg H.G."/>
            <person name="Stein L.Y."/>
            <person name="DiSpirito A.A."/>
            <person name="Semrau J.D."/>
            <person name="Lajus A."/>
            <person name="Medigue C."/>
            <person name="Klotz M.G."/>
            <person name="Jetten M.S.M."/>
            <person name="Op den Camp H.J.M."/>
        </authorList>
    </citation>
    <scope>NUCLEOTIDE SEQUENCE [LARGE SCALE GENOMIC DNA]</scope>
    <source>
        <strain evidence="1 2">SolV</strain>
    </source>
</reference>
<evidence type="ECO:0000313" key="2">
    <source>
        <dbReference type="Proteomes" id="UP000004837"/>
    </source>
</evidence>
<name>I0K042_METFB</name>
<dbReference type="EMBL" id="CAHT01000090">
    <property type="protein sequence ID" value="CCG92861.1"/>
    <property type="molecule type" value="Genomic_DNA"/>
</dbReference>
<dbReference type="AlphaFoldDB" id="I0K042"/>